<protein>
    <recommendedName>
        <fullName evidence="4">DUF3311 domain-containing protein</fullName>
    </recommendedName>
</protein>
<dbReference type="Proteomes" id="UP000609879">
    <property type="component" value="Unassembled WGS sequence"/>
</dbReference>
<sequence>MADIEAPGNRTRAGVRRWIGWLLAVPIIVPLVTPLFNVSTPRLWGFPAFYWLQIAFIVVGSAVTIVVYRTAVVREGE</sequence>
<reference evidence="2 3" key="1">
    <citation type="submission" date="2021-01" db="EMBL/GenBank/DDBJ databases">
        <title>Whole genome shotgun sequence of Actinoplanes deccanensis NBRC 13994.</title>
        <authorList>
            <person name="Komaki H."/>
            <person name="Tamura T."/>
        </authorList>
    </citation>
    <scope>NUCLEOTIDE SEQUENCE [LARGE SCALE GENOMIC DNA]</scope>
    <source>
        <strain evidence="2 3">NBRC 13994</strain>
    </source>
</reference>
<accession>A0ABQ3Y354</accession>
<gene>
    <name evidence="2" type="ORF">Ade02nite_30580</name>
</gene>
<feature type="transmembrane region" description="Helical" evidence="1">
    <location>
        <begin position="48"/>
        <end position="68"/>
    </location>
</feature>
<dbReference type="EMBL" id="BOMI01000059">
    <property type="protein sequence ID" value="GID74417.1"/>
    <property type="molecule type" value="Genomic_DNA"/>
</dbReference>
<dbReference type="SUPFAM" id="SSF81321">
    <property type="entry name" value="Family A G protein-coupled receptor-like"/>
    <property type="match status" value="1"/>
</dbReference>
<evidence type="ECO:0000313" key="2">
    <source>
        <dbReference type="EMBL" id="GID74417.1"/>
    </source>
</evidence>
<keyword evidence="1" id="KW-0812">Transmembrane</keyword>
<name>A0ABQ3Y354_9ACTN</name>
<keyword evidence="1" id="KW-0472">Membrane</keyword>
<dbReference type="InterPro" id="IPR021741">
    <property type="entry name" value="DUF3311"/>
</dbReference>
<dbReference type="Pfam" id="PF11755">
    <property type="entry name" value="DUF3311"/>
    <property type="match status" value="1"/>
</dbReference>
<feature type="transmembrane region" description="Helical" evidence="1">
    <location>
        <begin position="18"/>
        <end position="36"/>
    </location>
</feature>
<organism evidence="2 3">
    <name type="scientific">Paractinoplanes deccanensis</name>
    <dbReference type="NCBI Taxonomy" id="113561"/>
    <lineage>
        <taxon>Bacteria</taxon>
        <taxon>Bacillati</taxon>
        <taxon>Actinomycetota</taxon>
        <taxon>Actinomycetes</taxon>
        <taxon>Micromonosporales</taxon>
        <taxon>Micromonosporaceae</taxon>
        <taxon>Paractinoplanes</taxon>
    </lineage>
</organism>
<comment type="caution">
    <text evidence="2">The sequence shown here is derived from an EMBL/GenBank/DDBJ whole genome shotgun (WGS) entry which is preliminary data.</text>
</comment>
<evidence type="ECO:0000313" key="3">
    <source>
        <dbReference type="Proteomes" id="UP000609879"/>
    </source>
</evidence>
<keyword evidence="3" id="KW-1185">Reference proteome</keyword>
<keyword evidence="1" id="KW-1133">Transmembrane helix</keyword>
<evidence type="ECO:0000256" key="1">
    <source>
        <dbReference type="SAM" id="Phobius"/>
    </source>
</evidence>
<evidence type="ECO:0008006" key="4">
    <source>
        <dbReference type="Google" id="ProtNLM"/>
    </source>
</evidence>
<proteinExistence type="predicted"/>